<sequence>MSFPTKEQNIAVLTAFQPIASVREILYLPHWTIVELDNGDGRHYEPKSLPGTVAGRTTLYHHGEAPFYKSMKNMTRARRVDPALNRATDLGPMPQDVENYLRRSSHLSPGCRLECGYGPKGPEVEGMNAATSAGVKLRQQFDGKEVITVANHGFLISREVYHPFAHEDKDRQRLVQLMPTASTKFTNDCYFQAEHPRVLLEGSGIKQGSWSEVDGMSSGIVNLLTYGRRYLRPQRPAGQPEIDFNGWHAISVDAIFGVVNNDICNGMCGAPIVQCESGGVAGFFHLSDGTNCFTAHLDDLVAEGWQLA</sequence>
<comment type="caution">
    <text evidence="1">The sequence shown here is derived from an EMBL/GenBank/DDBJ whole genome shotgun (WGS) entry which is preliminary data.</text>
</comment>
<proteinExistence type="predicted"/>
<evidence type="ECO:0000313" key="2">
    <source>
        <dbReference type="Proteomes" id="UP000256645"/>
    </source>
</evidence>
<dbReference type="AlphaFoldDB" id="A0A3D8QFY7"/>
<dbReference type="EMBL" id="PDLM01000015">
    <property type="protein sequence ID" value="RDW60715.1"/>
    <property type="molecule type" value="Genomic_DNA"/>
</dbReference>
<protein>
    <submittedName>
        <fullName evidence="1">Uncharacterized protein</fullName>
    </submittedName>
</protein>
<dbReference type="OrthoDB" id="5361958at2759"/>
<accession>A0A3D8QFY7</accession>
<organism evidence="1 2">
    <name type="scientific">Coleophoma cylindrospora</name>
    <dbReference type="NCBI Taxonomy" id="1849047"/>
    <lineage>
        <taxon>Eukaryota</taxon>
        <taxon>Fungi</taxon>
        <taxon>Dikarya</taxon>
        <taxon>Ascomycota</taxon>
        <taxon>Pezizomycotina</taxon>
        <taxon>Leotiomycetes</taxon>
        <taxon>Helotiales</taxon>
        <taxon>Dermateaceae</taxon>
        <taxon>Coleophoma</taxon>
    </lineage>
</organism>
<dbReference type="Proteomes" id="UP000256645">
    <property type="component" value="Unassembled WGS sequence"/>
</dbReference>
<gene>
    <name evidence="1" type="ORF">BP6252_12098</name>
</gene>
<keyword evidence="2" id="KW-1185">Reference proteome</keyword>
<name>A0A3D8QFY7_9HELO</name>
<evidence type="ECO:0000313" key="1">
    <source>
        <dbReference type="EMBL" id="RDW60715.1"/>
    </source>
</evidence>
<dbReference type="STRING" id="1849047.A0A3D8QFY7"/>
<reference evidence="1 2" key="1">
    <citation type="journal article" date="2018" name="IMA Fungus">
        <title>IMA Genome-F 9: Draft genome sequence of Annulohypoxylon stygium, Aspergillus mulundensis, Berkeleyomyces basicola (syn. Thielaviopsis basicola), Ceratocystis smalleyi, two Cercospora beticola strains, Coleophoma cylindrospora, Fusarium fracticaudum, Phialophora cf. hyalina, and Morchella septimelata.</title>
        <authorList>
            <person name="Wingfield B.D."/>
            <person name="Bills G.F."/>
            <person name="Dong Y."/>
            <person name="Huang W."/>
            <person name="Nel W.J."/>
            <person name="Swalarsk-Parry B.S."/>
            <person name="Vaghefi N."/>
            <person name="Wilken P.M."/>
            <person name="An Z."/>
            <person name="de Beer Z.W."/>
            <person name="De Vos L."/>
            <person name="Chen L."/>
            <person name="Duong T.A."/>
            <person name="Gao Y."/>
            <person name="Hammerbacher A."/>
            <person name="Kikkert J.R."/>
            <person name="Li Y."/>
            <person name="Li H."/>
            <person name="Li K."/>
            <person name="Li Q."/>
            <person name="Liu X."/>
            <person name="Ma X."/>
            <person name="Naidoo K."/>
            <person name="Pethybridge S.J."/>
            <person name="Sun J."/>
            <person name="Steenkamp E.T."/>
            <person name="van der Nest M.A."/>
            <person name="van Wyk S."/>
            <person name="Wingfield M.J."/>
            <person name="Xiong C."/>
            <person name="Yue Q."/>
            <person name="Zhang X."/>
        </authorList>
    </citation>
    <scope>NUCLEOTIDE SEQUENCE [LARGE SCALE GENOMIC DNA]</scope>
    <source>
        <strain evidence="1 2">BP6252</strain>
    </source>
</reference>